<accession>A0A4U8U546</accession>
<dbReference type="RefSeq" id="WP_034562426.1">
    <property type="nucleotide sequence ID" value="NZ_CAMCCI010000099.1"/>
</dbReference>
<organism evidence="1 2">
    <name type="scientific">Helicobacter bilis</name>
    <dbReference type="NCBI Taxonomy" id="37372"/>
    <lineage>
        <taxon>Bacteria</taxon>
        <taxon>Pseudomonadati</taxon>
        <taxon>Campylobacterota</taxon>
        <taxon>Epsilonproteobacteria</taxon>
        <taxon>Campylobacterales</taxon>
        <taxon>Helicobacteraceae</taxon>
        <taxon>Helicobacter</taxon>
    </lineage>
</organism>
<name>A0A4U8U546_9HELI</name>
<proteinExistence type="predicted"/>
<reference evidence="1 2" key="1">
    <citation type="journal article" date="2014" name="Genome Announc.">
        <title>Draft genome sequences of eight enterohepatic helicobacter species isolated from both laboratory and wild rodents.</title>
        <authorList>
            <person name="Sheh A."/>
            <person name="Shen Z."/>
            <person name="Fox J.G."/>
        </authorList>
    </citation>
    <scope>NUCLEOTIDE SEQUENCE [LARGE SCALE GENOMIC DNA]</scope>
    <source>
        <strain evidence="1 2">ATCC 49320</strain>
    </source>
</reference>
<evidence type="ECO:0000313" key="2">
    <source>
        <dbReference type="Proteomes" id="UP000029857"/>
    </source>
</evidence>
<dbReference type="AlphaFoldDB" id="A0A4U8U546"/>
<protein>
    <submittedName>
        <fullName evidence="1">Uncharacterized protein</fullName>
    </submittedName>
</protein>
<gene>
    <name evidence="1" type="ORF">LS79_010220</name>
</gene>
<sequence length="114" mass="12623">MVSGAGIASGISAVFIVPNSSSFDFLSKSGYSWVSSFFVLLFRCDCVLCVVSFCVELESRFCFVFAAYLLESRFHVVWAGVLCVESRFLSYRVCKHELSFLDSKVLDTSPKGSV</sequence>
<evidence type="ECO:0000313" key="1">
    <source>
        <dbReference type="EMBL" id="TLE08277.1"/>
    </source>
</evidence>
<dbReference type="Proteomes" id="UP000029857">
    <property type="component" value="Unassembled WGS sequence"/>
</dbReference>
<comment type="caution">
    <text evidence="1">The sequence shown here is derived from an EMBL/GenBank/DDBJ whole genome shotgun (WGS) entry which is preliminary data.</text>
</comment>
<dbReference type="EMBL" id="JRPJ02000053">
    <property type="protein sequence ID" value="TLE08277.1"/>
    <property type="molecule type" value="Genomic_DNA"/>
</dbReference>